<keyword evidence="1" id="KW-0396">Initiation factor</keyword>
<dbReference type="KEGG" id="enn:FRE64_08320"/>
<organism evidence="1 2">
    <name type="scientific">Euhalothece natronophila Z-M001</name>
    <dbReference type="NCBI Taxonomy" id="522448"/>
    <lineage>
        <taxon>Bacteria</taxon>
        <taxon>Bacillati</taxon>
        <taxon>Cyanobacteriota</taxon>
        <taxon>Cyanophyceae</taxon>
        <taxon>Oscillatoriophycideae</taxon>
        <taxon>Chroococcales</taxon>
        <taxon>Halothecacae</taxon>
        <taxon>Halothece cluster</taxon>
        <taxon>Euhalothece</taxon>
    </lineage>
</organism>
<protein>
    <submittedName>
        <fullName evidence="1">Translation initiation factor IF-2</fullName>
    </submittedName>
</protein>
<sequence length="62" mass="6929">MGFAQLSITAIAEEYNLPVEEVFRYCQQMGIAYKNQDTCLALEDAKAVIQQILSQSHQPSGH</sequence>
<keyword evidence="1" id="KW-0648">Protein biosynthesis</keyword>
<evidence type="ECO:0000313" key="1">
    <source>
        <dbReference type="EMBL" id="QDZ39947.1"/>
    </source>
</evidence>
<dbReference type="RefSeq" id="WP_146295543.1">
    <property type="nucleotide sequence ID" value="NZ_CP042326.1"/>
</dbReference>
<name>A0A5B8NLY1_9CHRO</name>
<dbReference type="Proteomes" id="UP000318453">
    <property type="component" value="Chromosome"/>
</dbReference>
<reference evidence="1 2" key="1">
    <citation type="submission" date="2019-08" db="EMBL/GenBank/DDBJ databases">
        <title>Carotenoids and Carotenoid Binding Proteins in the Halophilic Cyanobacterium Euhalothece sp. ZM00.</title>
        <authorList>
            <person name="Cho S.M."/>
            <person name="Song J.Y."/>
            <person name="Park Y.-I."/>
        </authorList>
    </citation>
    <scope>NUCLEOTIDE SEQUENCE [LARGE SCALE GENOMIC DNA]</scope>
    <source>
        <strain evidence="1 2">Z-M001</strain>
    </source>
</reference>
<evidence type="ECO:0000313" key="2">
    <source>
        <dbReference type="Proteomes" id="UP000318453"/>
    </source>
</evidence>
<dbReference type="OrthoDB" id="464819at2"/>
<dbReference type="EMBL" id="CP042326">
    <property type="protein sequence ID" value="QDZ39947.1"/>
    <property type="molecule type" value="Genomic_DNA"/>
</dbReference>
<dbReference type="AlphaFoldDB" id="A0A5B8NLY1"/>
<keyword evidence="2" id="KW-1185">Reference proteome</keyword>
<dbReference type="GO" id="GO:0003743">
    <property type="term" value="F:translation initiation factor activity"/>
    <property type="evidence" value="ECO:0007669"/>
    <property type="project" value="UniProtKB-KW"/>
</dbReference>
<proteinExistence type="predicted"/>
<gene>
    <name evidence="1" type="ORF">FRE64_08320</name>
</gene>
<accession>A0A5B8NLY1</accession>